<evidence type="ECO:0000313" key="2">
    <source>
        <dbReference type="EMBL" id="KAK8846159.1"/>
    </source>
</evidence>
<keyword evidence="3" id="KW-1185">Reference proteome</keyword>
<reference evidence="2 3" key="1">
    <citation type="submission" date="2024-04" db="EMBL/GenBank/DDBJ databases">
        <title>Tritrichomonas musculus Genome.</title>
        <authorList>
            <person name="Alves-Ferreira E."/>
            <person name="Grigg M."/>
            <person name="Lorenzi H."/>
            <person name="Galac M."/>
        </authorList>
    </citation>
    <scope>NUCLEOTIDE SEQUENCE [LARGE SCALE GENOMIC DNA]</scope>
    <source>
        <strain evidence="2 3">EAF2021</strain>
    </source>
</reference>
<protein>
    <recommendedName>
        <fullName evidence="4">VPS9 domain-containing protein</fullName>
    </recommendedName>
</protein>
<evidence type="ECO:0000256" key="1">
    <source>
        <dbReference type="SAM" id="Coils"/>
    </source>
</evidence>
<proteinExistence type="predicted"/>
<feature type="coiled-coil region" evidence="1">
    <location>
        <begin position="512"/>
        <end position="555"/>
    </location>
</feature>
<gene>
    <name evidence="2" type="ORF">M9Y10_020164</name>
</gene>
<sequence length="811" mass="96412">MTNSSTTFEQYKKLMEPHWKEELVQPAVLLNKSNFFFKKHYEDFALNCLFLNLLDFQIYLVEEVKNNKFFEKSTHNNSEFNNFHFNCPIYDDNYIFRTSENIRYTQNNFFSDVKALKNSKKIQANLLKLFEENPILGYYFWNVTFSNMFGGFFSYKFCNDAKDFLLLFQDNEKAFLQGSLAFIRHNYYFQILFMKSFFVYYQKADNYIQKIQISLMKSIQKLTIQQLEILEIIIDKYPQAFLNEIIIKSIRQWKYSPLFSPTKILFNDEGKCIIIDSLEEIFINDKNHEANIKIFFKPISEAIKLKMTSNEIHLDHLIVNLFYLYPITFLDILIITKIVDNPTSALFFKKNLEHFNSCNIFSKAFYYSFIKRSDLVDIPEKEELDLDMTLVKKWENYQVDCISHNKNPLEFIYNGKLNEDELPFAKVAIMISYNNWKYLDEIKNFLKRETKAFIPFKEIINAQSDFIEILTNHYSSIFFVATDDFISDIKSVYIKNFINVFTKLFSHSFDDEEKYLREILLLERNIESTKQQQLIEQFNDQITEYKRRSKEEFKKSIEKIKIFIKSDLSTKFNTIFNSNNCEIEIQNEFSYIKKVFRTDYFDNQPPISGMPIIDKLEEACFNQVLKFLKFFVRSNLICEYNKHTIPVHISNETIAMIDLNEIQEELLQRYSFSGIFDYISNFVILLQKQLEYAHSSNNFVGQVFVAVPEINKLLSQFINGQNTPQLLSSLKVGDEVEIARMIFGYSFKFRNINSNPQKMTNVFYGFLFGAFDEIKKLIKDVPNLHELYNQFELLLNSLNIDRKNANSESSI</sequence>
<evidence type="ECO:0000313" key="3">
    <source>
        <dbReference type="Proteomes" id="UP001470230"/>
    </source>
</evidence>
<dbReference type="Proteomes" id="UP001470230">
    <property type="component" value="Unassembled WGS sequence"/>
</dbReference>
<organism evidence="2 3">
    <name type="scientific">Tritrichomonas musculus</name>
    <dbReference type="NCBI Taxonomy" id="1915356"/>
    <lineage>
        <taxon>Eukaryota</taxon>
        <taxon>Metamonada</taxon>
        <taxon>Parabasalia</taxon>
        <taxon>Tritrichomonadida</taxon>
        <taxon>Tritrichomonadidae</taxon>
        <taxon>Tritrichomonas</taxon>
    </lineage>
</organism>
<keyword evidence="1" id="KW-0175">Coiled coil</keyword>
<accession>A0ABR2HGL8</accession>
<name>A0ABR2HGL8_9EUKA</name>
<evidence type="ECO:0008006" key="4">
    <source>
        <dbReference type="Google" id="ProtNLM"/>
    </source>
</evidence>
<comment type="caution">
    <text evidence="2">The sequence shown here is derived from an EMBL/GenBank/DDBJ whole genome shotgun (WGS) entry which is preliminary data.</text>
</comment>
<dbReference type="EMBL" id="JAPFFF010000029">
    <property type="protein sequence ID" value="KAK8846159.1"/>
    <property type="molecule type" value="Genomic_DNA"/>
</dbReference>